<evidence type="ECO:0000256" key="1">
    <source>
        <dbReference type="ARBA" id="ARBA00022729"/>
    </source>
</evidence>
<protein>
    <submittedName>
        <fullName evidence="6">S9 family peptidase</fullName>
    </submittedName>
</protein>
<dbReference type="GO" id="GO:0004252">
    <property type="term" value="F:serine-type endopeptidase activity"/>
    <property type="evidence" value="ECO:0007669"/>
    <property type="project" value="TreeGrafter"/>
</dbReference>
<keyword evidence="3" id="KW-0645">Protease</keyword>
<dbReference type="GO" id="GO:0006508">
    <property type="term" value="P:proteolysis"/>
    <property type="evidence" value="ECO:0007669"/>
    <property type="project" value="InterPro"/>
</dbReference>
<proteinExistence type="predicted"/>
<sequence length="675" mass="73166">MSETPGATTAFHDLSAFLATPRVNALALSPDGKRLVAGVQSLNAEGNSFVSGLWDIDPAGVREPRRLTRSRKGESAPAFASDGTLCFLSGREDTDPAAAKDTDGGSGVWALPESGEASLIARHPGGIAGFSLARDTGTLAYTAGLLPGAADAEAHGKLLKDRADAKVTAILYEAGLTRFWDSDLGPDEPHTFVRRTSDEHGSPVDAGGQGFVTEDPTALSPDGTRVAHTRFVDGGVPDRDRTVVVIADATTGEQLRVVDQDGYAYSTPLFTADGAGLICTRQRIETYETPYVYTLVRIDVDSGAESELLPDFENWPIGPAVSPRPDEAAIWFAADELGHSPVFRRDPDGTVTRLTASGTYTSLRVAPDGRTLYALRSSVDSPPTPVRLDAAAADQEPVVLKAPGGAGRLPGSLTEVHTVGDDGFPLRSWLVLPEGASAERPAPLLVFPHGGPETSWNAWTWRWNPWPFAARGYAVLLPDPALSAGYGPQMHERGWGQWGGRPYRDLMAMTDATEARPDIDATRTGLAGASYGGYMTNRIATLTDRFKAIVSHASVWDLRSFQSDTDASAYFRRIFGDPLTRPERYEENSPSLLVDRIRTPMLVVHGGKDYRVPVGQGMALFQELRRCEVPAKFLYFPDEAHWILAPNHVRLWYATLLNFLDHHVLGEEWQRPELV</sequence>
<dbReference type="Gene3D" id="3.40.50.1820">
    <property type="entry name" value="alpha/beta hydrolase"/>
    <property type="match status" value="1"/>
</dbReference>
<dbReference type="EMBL" id="CP108318">
    <property type="protein sequence ID" value="WTW60012.1"/>
    <property type="molecule type" value="Genomic_DNA"/>
</dbReference>
<dbReference type="SUPFAM" id="SSF53474">
    <property type="entry name" value="alpha/beta-Hydrolases"/>
    <property type="match status" value="1"/>
</dbReference>
<dbReference type="PANTHER" id="PTHR42776">
    <property type="entry name" value="SERINE PEPTIDASE S9 FAMILY MEMBER"/>
    <property type="match status" value="1"/>
</dbReference>
<accession>A0AAU2UXU4</accession>
<dbReference type="InterPro" id="IPR011042">
    <property type="entry name" value="6-blade_b-propeller_TolB-like"/>
</dbReference>
<evidence type="ECO:0000256" key="4">
    <source>
        <dbReference type="SAM" id="MobiDB-lite"/>
    </source>
</evidence>
<organism evidence="6">
    <name type="scientific">Streptomyces sp. NBC_00003</name>
    <dbReference type="NCBI Taxonomy" id="2903608"/>
    <lineage>
        <taxon>Bacteria</taxon>
        <taxon>Bacillati</taxon>
        <taxon>Actinomycetota</taxon>
        <taxon>Actinomycetes</taxon>
        <taxon>Kitasatosporales</taxon>
        <taxon>Streptomycetaceae</taxon>
        <taxon>Streptomyces</taxon>
    </lineage>
</organism>
<dbReference type="Pfam" id="PF00326">
    <property type="entry name" value="Peptidase_S9"/>
    <property type="match status" value="1"/>
</dbReference>
<evidence type="ECO:0000256" key="3">
    <source>
        <dbReference type="ARBA" id="ARBA00022825"/>
    </source>
</evidence>
<dbReference type="Gene3D" id="2.120.10.30">
    <property type="entry name" value="TolB, C-terminal domain"/>
    <property type="match status" value="2"/>
</dbReference>
<name>A0AAU2UXU4_9ACTN</name>
<dbReference type="SUPFAM" id="SSF82171">
    <property type="entry name" value="DPP6 N-terminal domain-like"/>
    <property type="match status" value="1"/>
</dbReference>
<dbReference type="AlphaFoldDB" id="A0AAU2UXU4"/>
<dbReference type="Pfam" id="PF07676">
    <property type="entry name" value="PD40"/>
    <property type="match status" value="1"/>
</dbReference>
<dbReference type="InterPro" id="IPR001375">
    <property type="entry name" value="Peptidase_S9_cat"/>
</dbReference>
<dbReference type="PANTHER" id="PTHR42776:SF13">
    <property type="entry name" value="DIPEPTIDYL-PEPTIDASE 5"/>
    <property type="match status" value="1"/>
</dbReference>
<feature type="region of interest" description="Disordered" evidence="4">
    <location>
        <begin position="194"/>
        <end position="223"/>
    </location>
</feature>
<feature type="domain" description="Peptidase S9 prolyl oligopeptidase catalytic" evidence="5">
    <location>
        <begin position="459"/>
        <end position="664"/>
    </location>
</feature>
<reference evidence="6" key="1">
    <citation type="submission" date="2022-10" db="EMBL/GenBank/DDBJ databases">
        <title>The complete genomes of actinobacterial strains from the NBC collection.</title>
        <authorList>
            <person name="Joergensen T.S."/>
            <person name="Alvarez Arevalo M."/>
            <person name="Sterndorff E.B."/>
            <person name="Faurdal D."/>
            <person name="Vuksanovic O."/>
            <person name="Mourched A.-S."/>
            <person name="Charusanti P."/>
            <person name="Shaw S."/>
            <person name="Blin K."/>
            <person name="Weber T."/>
        </authorList>
    </citation>
    <scope>NUCLEOTIDE SEQUENCE</scope>
    <source>
        <strain evidence="6">NBC_00003</strain>
    </source>
</reference>
<dbReference type="InterPro" id="IPR011659">
    <property type="entry name" value="WD40"/>
</dbReference>
<keyword evidence="2" id="KW-0378">Hydrolase</keyword>
<evidence type="ECO:0000259" key="5">
    <source>
        <dbReference type="Pfam" id="PF00326"/>
    </source>
</evidence>
<evidence type="ECO:0000256" key="2">
    <source>
        <dbReference type="ARBA" id="ARBA00022801"/>
    </source>
</evidence>
<gene>
    <name evidence="6" type="ORF">OG549_04815</name>
</gene>
<keyword evidence="1" id="KW-0732">Signal</keyword>
<dbReference type="InterPro" id="IPR029058">
    <property type="entry name" value="AB_hydrolase_fold"/>
</dbReference>
<evidence type="ECO:0000313" key="6">
    <source>
        <dbReference type="EMBL" id="WTW60012.1"/>
    </source>
</evidence>
<keyword evidence="3" id="KW-0720">Serine protease</keyword>